<dbReference type="SUPFAM" id="SSF52540">
    <property type="entry name" value="P-loop containing nucleoside triphosphate hydrolases"/>
    <property type="match status" value="2"/>
</dbReference>
<dbReference type="InterPro" id="IPR027417">
    <property type="entry name" value="P-loop_NTPase"/>
</dbReference>
<evidence type="ECO:0008006" key="4">
    <source>
        <dbReference type="Google" id="ProtNLM"/>
    </source>
</evidence>
<name>A0ABV3H111_9ACTN</name>
<organism evidence="2 3">
    <name type="scientific">Nonomuraea bangladeshensis</name>
    <dbReference type="NCBI Taxonomy" id="404385"/>
    <lineage>
        <taxon>Bacteria</taxon>
        <taxon>Bacillati</taxon>
        <taxon>Actinomycetota</taxon>
        <taxon>Actinomycetes</taxon>
        <taxon>Streptosporangiales</taxon>
        <taxon>Streptosporangiaceae</taxon>
        <taxon>Nonomuraea</taxon>
    </lineage>
</organism>
<evidence type="ECO:0000313" key="2">
    <source>
        <dbReference type="EMBL" id="MEV4286226.1"/>
    </source>
</evidence>
<feature type="region of interest" description="Disordered" evidence="1">
    <location>
        <begin position="174"/>
        <end position="194"/>
    </location>
</feature>
<dbReference type="Gene3D" id="3.40.50.300">
    <property type="entry name" value="P-loop containing nucleotide triphosphate hydrolases"/>
    <property type="match status" value="2"/>
</dbReference>
<proteinExistence type="predicted"/>
<protein>
    <recommendedName>
        <fullName evidence="4">Adenylyl-sulfate kinase</fullName>
    </recommendedName>
</protein>
<comment type="caution">
    <text evidence="2">The sequence shown here is derived from an EMBL/GenBank/DDBJ whole genome shotgun (WGS) entry which is preliminary data.</text>
</comment>
<gene>
    <name evidence="2" type="ORF">AB0K40_12065</name>
</gene>
<evidence type="ECO:0000313" key="3">
    <source>
        <dbReference type="Proteomes" id="UP001552427"/>
    </source>
</evidence>
<keyword evidence="3" id="KW-1185">Reference proteome</keyword>
<accession>A0ABV3H111</accession>
<dbReference type="RefSeq" id="WP_364448029.1">
    <property type="nucleotide sequence ID" value="NZ_JBFARM010000003.1"/>
</dbReference>
<dbReference type="Proteomes" id="UP001552427">
    <property type="component" value="Unassembled WGS sequence"/>
</dbReference>
<evidence type="ECO:0000256" key="1">
    <source>
        <dbReference type="SAM" id="MobiDB-lite"/>
    </source>
</evidence>
<sequence>MSNPHLPVLWLSGPTGVGKSSVGWEVFTQLSRGGVKAAFVDTDQISLCHPLPEGVTHRLRARNLAAMWPHFQQEGMQCLVLAGFVHAPEEVREYTALLPEAAFTLCRLRVDSAELKERFLGRGWRPELVEAAVAEADALDRSDYADVCVNTGGLAVPEAARLVRERAGGWPAALPAPASPGDLRHHPPASQADAAPTPVLWLRGATAAGKSTVGYEIFSQVYRTGLRAAYVDVKQIAALAPVADDDTDNRRLKAHNLAAVWAGYRAVGAQCLIVSGEADSDDTVQAYAESLPGTALTVCRLDAGPATLADRIARRAQGGGPSIPGDELRGLGPDALQRAAERAAREAEALARTAAGDLRIGTDGRSVQEVAADVRARAGNWPTGAQAET</sequence>
<dbReference type="EMBL" id="JBFARM010000003">
    <property type="protein sequence ID" value="MEV4286226.1"/>
    <property type="molecule type" value="Genomic_DNA"/>
</dbReference>
<reference evidence="2 3" key="1">
    <citation type="submission" date="2024-06" db="EMBL/GenBank/DDBJ databases">
        <title>The Natural Products Discovery Center: Release of the First 8490 Sequenced Strains for Exploring Actinobacteria Biosynthetic Diversity.</title>
        <authorList>
            <person name="Kalkreuter E."/>
            <person name="Kautsar S.A."/>
            <person name="Yang D."/>
            <person name="Bader C.D."/>
            <person name="Teijaro C.N."/>
            <person name="Fluegel L."/>
            <person name="Davis C.M."/>
            <person name="Simpson J.R."/>
            <person name="Lauterbach L."/>
            <person name="Steele A.D."/>
            <person name="Gui C."/>
            <person name="Meng S."/>
            <person name="Li G."/>
            <person name="Viehrig K."/>
            <person name="Ye F."/>
            <person name="Su P."/>
            <person name="Kiefer A.F."/>
            <person name="Nichols A."/>
            <person name="Cepeda A.J."/>
            <person name="Yan W."/>
            <person name="Fan B."/>
            <person name="Jiang Y."/>
            <person name="Adhikari A."/>
            <person name="Zheng C.-J."/>
            <person name="Schuster L."/>
            <person name="Cowan T.M."/>
            <person name="Smanski M.J."/>
            <person name="Chevrette M.G."/>
            <person name="De Carvalho L.P.S."/>
            <person name="Shen B."/>
        </authorList>
    </citation>
    <scope>NUCLEOTIDE SEQUENCE [LARGE SCALE GENOMIC DNA]</scope>
    <source>
        <strain evidence="2 3">NPDC049574</strain>
    </source>
</reference>